<evidence type="ECO:0000313" key="2">
    <source>
        <dbReference type="EMBL" id="APT91447.1"/>
    </source>
</evidence>
<dbReference type="AlphaFoldDB" id="A0A1L7D038"/>
<feature type="region of interest" description="Disordered" evidence="1">
    <location>
        <begin position="225"/>
        <end position="258"/>
    </location>
</feature>
<reference evidence="2 3" key="1">
    <citation type="submission" date="2014-08" db="EMBL/GenBank/DDBJ databases">
        <title>Complete genome sequence of Corynebacterium sphenisci CECT 5990(T) (=DSM 44792(T)), isolated from healthy wild penguins.</title>
        <authorList>
            <person name="Ruckert C."/>
            <person name="Albersmeier A."/>
            <person name="Winkler A."/>
            <person name="Kalinowski J."/>
        </authorList>
    </citation>
    <scope>NUCLEOTIDE SEQUENCE [LARGE SCALE GENOMIC DNA]</scope>
    <source>
        <strain evidence="2 3">DSM 44792</strain>
    </source>
</reference>
<evidence type="ECO:0000256" key="1">
    <source>
        <dbReference type="SAM" id="MobiDB-lite"/>
    </source>
</evidence>
<keyword evidence="3" id="KW-1185">Reference proteome</keyword>
<proteinExistence type="predicted"/>
<accession>A0A1L7D038</accession>
<gene>
    <name evidence="2" type="ORF">CSPHI_11210</name>
</gene>
<evidence type="ECO:0008006" key="4">
    <source>
        <dbReference type="Google" id="ProtNLM"/>
    </source>
</evidence>
<dbReference type="KEGG" id="csph:CSPHI_11210"/>
<feature type="compositionally biased region" description="Low complexity" evidence="1">
    <location>
        <begin position="232"/>
        <end position="245"/>
    </location>
</feature>
<name>A0A1L7D038_9CORY</name>
<sequence>MRIFVARCGRVDLGGDPPPGAAVVDLPPRPGRRELGFLDAAAAEVLPVDHAPTPEEIARRKEVAHLGAPERAPQAPAEPLRVIVAGPDASLAAVVTHLMRRNLGWVEVAHVPGGATPACRNWDLGEGLDLAAACTRPVRPVPLIRDDTGAAIVGYALLTAPGVSGTSSRGGLVGEVWVDEHNLFSGTAHGVQVRPLADAPGLVAAELPPPAEPAAPRRGLARLLRRDPAPDPDAGLADAAGAPRGMHPPLTGRAVQAGGPGFRYVRDGVAAKRPRDKVTLYRHLRDLQLVR</sequence>
<evidence type="ECO:0000313" key="3">
    <source>
        <dbReference type="Proteomes" id="UP000185469"/>
    </source>
</evidence>
<dbReference type="Proteomes" id="UP000185469">
    <property type="component" value="Chromosome"/>
</dbReference>
<dbReference type="EMBL" id="CP009248">
    <property type="protein sequence ID" value="APT91447.1"/>
    <property type="molecule type" value="Genomic_DNA"/>
</dbReference>
<protein>
    <recommendedName>
        <fullName evidence="4">DAGKc domain-containing protein</fullName>
    </recommendedName>
</protein>
<organism evidence="2 3">
    <name type="scientific">Corynebacterium sphenisci DSM 44792</name>
    <dbReference type="NCBI Taxonomy" id="1437874"/>
    <lineage>
        <taxon>Bacteria</taxon>
        <taxon>Bacillati</taxon>
        <taxon>Actinomycetota</taxon>
        <taxon>Actinomycetes</taxon>
        <taxon>Mycobacteriales</taxon>
        <taxon>Corynebacteriaceae</taxon>
        <taxon>Corynebacterium</taxon>
    </lineage>
</organism>
<dbReference type="RefSeq" id="WP_075693249.1">
    <property type="nucleotide sequence ID" value="NZ_CP009248.1"/>
</dbReference>
<dbReference type="STRING" id="1437874.CSPHI_11210"/>